<name>A0AAN8TC04_SOLBU</name>
<proteinExistence type="predicted"/>
<dbReference type="Proteomes" id="UP001371456">
    <property type="component" value="Unassembled WGS sequence"/>
</dbReference>
<sequence>MVITKANIRHTLREGNNLADFIANRVIGSEAVVQLDTFRSLPTKGKCILNLDKA</sequence>
<keyword evidence="2" id="KW-1185">Reference proteome</keyword>
<evidence type="ECO:0000313" key="1">
    <source>
        <dbReference type="EMBL" id="KAK6784380.1"/>
    </source>
</evidence>
<evidence type="ECO:0000313" key="2">
    <source>
        <dbReference type="Proteomes" id="UP001371456"/>
    </source>
</evidence>
<accession>A0AAN8TC04</accession>
<gene>
    <name evidence="1" type="ORF">RDI58_017835</name>
</gene>
<evidence type="ECO:0008006" key="3">
    <source>
        <dbReference type="Google" id="ProtNLM"/>
    </source>
</evidence>
<dbReference type="EMBL" id="JBANQN010000007">
    <property type="protein sequence ID" value="KAK6784380.1"/>
    <property type="molecule type" value="Genomic_DNA"/>
</dbReference>
<organism evidence="1 2">
    <name type="scientific">Solanum bulbocastanum</name>
    <name type="common">Wild potato</name>
    <dbReference type="NCBI Taxonomy" id="147425"/>
    <lineage>
        <taxon>Eukaryota</taxon>
        <taxon>Viridiplantae</taxon>
        <taxon>Streptophyta</taxon>
        <taxon>Embryophyta</taxon>
        <taxon>Tracheophyta</taxon>
        <taxon>Spermatophyta</taxon>
        <taxon>Magnoliopsida</taxon>
        <taxon>eudicotyledons</taxon>
        <taxon>Gunneridae</taxon>
        <taxon>Pentapetalae</taxon>
        <taxon>asterids</taxon>
        <taxon>lamiids</taxon>
        <taxon>Solanales</taxon>
        <taxon>Solanaceae</taxon>
        <taxon>Solanoideae</taxon>
        <taxon>Solaneae</taxon>
        <taxon>Solanum</taxon>
    </lineage>
</organism>
<comment type="caution">
    <text evidence="1">The sequence shown here is derived from an EMBL/GenBank/DDBJ whole genome shotgun (WGS) entry which is preliminary data.</text>
</comment>
<reference evidence="1 2" key="1">
    <citation type="submission" date="2024-02" db="EMBL/GenBank/DDBJ databases">
        <title>de novo genome assembly of Solanum bulbocastanum strain 11H21.</title>
        <authorList>
            <person name="Hosaka A.J."/>
        </authorList>
    </citation>
    <scope>NUCLEOTIDE SEQUENCE [LARGE SCALE GENOMIC DNA]</scope>
    <source>
        <tissue evidence="1">Young leaves</tissue>
    </source>
</reference>
<dbReference type="AlphaFoldDB" id="A0AAN8TC04"/>
<protein>
    <recommendedName>
        <fullName evidence="3">RNase H type-1 domain-containing protein</fullName>
    </recommendedName>
</protein>